<protein>
    <submittedName>
        <fullName evidence="4">Glycosyl transferase family protein</fullName>
    </submittedName>
</protein>
<evidence type="ECO:0000259" key="3">
    <source>
        <dbReference type="Pfam" id="PF02885"/>
    </source>
</evidence>
<reference evidence="4 5" key="1">
    <citation type="submission" date="2019-05" db="EMBL/GenBank/DDBJ databases">
        <authorList>
            <person name="Pankratov T."/>
            <person name="Grouzdev D."/>
        </authorList>
    </citation>
    <scope>NUCLEOTIDE SEQUENCE [LARGE SCALE GENOMIC DNA]</scope>
    <source>
        <strain evidence="4 5">KEBCLARHB70R</strain>
    </source>
</reference>
<dbReference type="GO" id="GO:0004048">
    <property type="term" value="F:anthranilate phosphoribosyltransferase activity"/>
    <property type="evidence" value="ECO:0007669"/>
    <property type="project" value="InterPro"/>
</dbReference>
<gene>
    <name evidence="4" type="ORF">FE263_10775</name>
</gene>
<dbReference type="SUPFAM" id="SSF52418">
    <property type="entry name" value="Nucleoside phosphorylase/phosphoribosyltransferase catalytic domain"/>
    <property type="match status" value="1"/>
</dbReference>
<feature type="domain" description="Glycosyl transferase family 3 N-terminal" evidence="3">
    <location>
        <begin position="33"/>
        <end position="84"/>
    </location>
</feature>
<sequence length="358" mass="37761">MDQTVKKTIDRDGLQDRFAGFVATLGRGPGRSRALTREEAREAFGMALRGDADPAQVGAFLMLLRYRGEDLAEITGLIEAARDEAGLGRAGVAAGFPVVDLDWPSYGAGRTRGAPWFLLSALALAQSGMRVLMHGSNEFSGGLSVDSVLPSLGLAACRDAGCVAGCLQRDRFAYWPVAAMAPRVGDFLAMRRLFGLRSPVNTVARLLDPADAAASVDGVFHPPYIALHLGVAALLERPALLVLKGGGGEAERSPGKDIAVHLQFAGAPPRELLLPALQPTGPRGDPSADSAATMLRVWHDRDEADPLLSTARNTVVGTIAMALLATAQPDRAPDPEHADQTARAIWHRRATQPASSAG</sequence>
<evidence type="ECO:0000313" key="4">
    <source>
        <dbReference type="EMBL" id="TLU72532.1"/>
    </source>
</evidence>
<dbReference type="InterPro" id="IPR035902">
    <property type="entry name" value="Nuc_phospho_transferase"/>
</dbReference>
<dbReference type="OrthoDB" id="8455878at2"/>
<name>A0A5R9J4Q2_9PROT</name>
<evidence type="ECO:0000256" key="2">
    <source>
        <dbReference type="ARBA" id="ARBA00022679"/>
    </source>
</evidence>
<dbReference type="PANTHER" id="PTHR43285:SF4">
    <property type="entry name" value="TRANSFERASE"/>
    <property type="match status" value="1"/>
</dbReference>
<dbReference type="SUPFAM" id="SSF47648">
    <property type="entry name" value="Nucleoside phosphorylase/phosphoribosyltransferase N-terminal domain"/>
    <property type="match status" value="1"/>
</dbReference>
<keyword evidence="1" id="KW-0328">Glycosyltransferase</keyword>
<dbReference type="PANTHER" id="PTHR43285">
    <property type="entry name" value="ANTHRANILATE PHOSPHORIBOSYLTRANSFERASE"/>
    <property type="match status" value="1"/>
</dbReference>
<dbReference type="NCBIfam" id="NF006564">
    <property type="entry name" value="PRK09071.1"/>
    <property type="match status" value="1"/>
</dbReference>
<dbReference type="GO" id="GO:0000162">
    <property type="term" value="P:L-tryptophan biosynthetic process"/>
    <property type="evidence" value="ECO:0007669"/>
    <property type="project" value="InterPro"/>
</dbReference>
<evidence type="ECO:0000313" key="5">
    <source>
        <dbReference type="Proteomes" id="UP000305654"/>
    </source>
</evidence>
<keyword evidence="2 4" id="KW-0808">Transferase</keyword>
<dbReference type="AlphaFoldDB" id="A0A5R9J4Q2"/>
<dbReference type="Gene3D" id="1.20.970.10">
    <property type="entry name" value="Transferase, Pyrimidine Nucleoside Phosphorylase, Chain C"/>
    <property type="match status" value="1"/>
</dbReference>
<dbReference type="RefSeq" id="WP_138325995.1">
    <property type="nucleotide sequence ID" value="NZ_VCDI01000003.1"/>
</dbReference>
<dbReference type="Proteomes" id="UP000305654">
    <property type="component" value="Unassembled WGS sequence"/>
</dbReference>
<accession>A0A5R9J4Q2</accession>
<organism evidence="4 5">
    <name type="scientific">Lichenicoccus roseus</name>
    <dbReference type="NCBI Taxonomy" id="2683649"/>
    <lineage>
        <taxon>Bacteria</taxon>
        <taxon>Pseudomonadati</taxon>
        <taxon>Pseudomonadota</taxon>
        <taxon>Alphaproteobacteria</taxon>
        <taxon>Acetobacterales</taxon>
        <taxon>Acetobacteraceae</taxon>
        <taxon>Lichenicoccus</taxon>
    </lineage>
</organism>
<dbReference type="InterPro" id="IPR036320">
    <property type="entry name" value="Glycosyl_Trfase_fam3_N_dom_sf"/>
</dbReference>
<dbReference type="InterPro" id="IPR005940">
    <property type="entry name" value="Anthranilate_Pribosyl_Tfrase"/>
</dbReference>
<dbReference type="GO" id="GO:0005829">
    <property type="term" value="C:cytosol"/>
    <property type="evidence" value="ECO:0007669"/>
    <property type="project" value="TreeGrafter"/>
</dbReference>
<dbReference type="Pfam" id="PF02885">
    <property type="entry name" value="Glycos_trans_3N"/>
    <property type="match status" value="1"/>
</dbReference>
<proteinExistence type="predicted"/>
<keyword evidence="5" id="KW-1185">Reference proteome</keyword>
<dbReference type="EMBL" id="VCDI01000003">
    <property type="protein sequence ID" value="TLU72532.1"/>
    <property type="molecule type" value="Genomic_DNA"/>
</dbReference>
<evidence type="ECO:0000256" key="1">
    <source>
        <dbReference type="ARBA" id="ARBA00022676"/>
    </source>
</evidence>
<dbReference type="InterPro" id="IPR017459">
    <property type="entry name" value="Glycosyl_Trfase_fam3_N_dom"/>
</dbReference>
<comment type="caution">
    <text evidence="4">The sequence shown here is derived from an EMBL/GenBank/DDBJ whole genome shotgun (WGS) entry which is preliminary data.</text>
</comment>
<dbReference type="Gene3D" id="3.40.1030.10">
    <property type="entry name" value="Nucleoside phosphorylase/phosphoribosyltransferase catalytic domain"/>
    <property type="match status" value="1"/>
</dbReference>